<dbReference type="PANTHER" id="PTHR38782:SF1">
    <property type="entry name" value="SIGMA-E FACTOR REGULATORY PROTEIN RSEB"/>
    <property type="match status" value="1"/>
</dbReference>
<dbReference type="PROSITE" id="PS51257">
    <property type="entry name" value="PROKAR_LIPOPROTEIN"/>
    <property type="match status" value="1"/>
</dbReference>
<evidence type="ECO:0000256" key="5">
    <source>
        <dbReference type="SAM" id="SignalP"/>
    </source>
</evidence>
<feature type="domain" description="MucB/RseB C-terminal" evidence="7">
    <location>
        <begin position="221"/>
        <end position="313"/>
    </location>
</feature>
<feature type="chain" id="PRO_5015429404" evidence="5">
    <location>
        <begin position="22"/>
        <end position="324"/>
    </location>
</feature>
<feature type="domain" description="MucB/RseB N-terminal" evidence="6">
    <location>
        <begin position="26"/>
        <end position="208"/>
    </location>
</feature>
<evidence type="ECO:0000256" key="4">
    <source>
        <dbReference type="ARBA" id="ARBA00022764"/>
    </source>
</evidence>
<dbReference type="InterPro" id="IPR033436">
    <property type="entry name" value="MucB/RseB_C"/>
</dbReference>
<dbReference type="GO" id="GO:0032885">
    <property type="term" value="P:regulation of polysaccharide biosynthetic process"/>
    <property type="evidence" value="ECO:0007669"/>
    <property type="project" value="TreeGrafter"/>
</dbReference>
<evidence type="ECO:0000259" key="6">
    <source>
        <dbReference type="Pfam" id="PF03888"/>
    </source>
</evidence>
<keyword evidence="9" id="KW-1185">Reference proteome</keyword>
<gene>
    <name evidence="8" type="ORF">HMF8227_00903</name>
</gene>
<keyword evidence="4" id="KW-0574">Periplasm</keyword>
<dbReference type="Gene3D" id="3.30.200.100">
    <property type="entry name" value="MucB/RseB, C-terminal domain"/>
    <property type="match status" value="1"/>
</dbReference>
<name>A0A2S2E175_9ALTE</name>
<dbReference type="PIRSF" id="PIRSF005427">
    <property type="entry name" value="RseB"/>
    <property type="match status" value="1"/>
</dbReference>
<evidence type="ECO:0000259" key="7">
    <source>
        <dbReference type="Pfam" id="PF17188"/>
    </source>
</evidence>
<evidence type="ECO:0000313" key="9">
    <source>
        <dbReference type="Proteomes" id="UP000245728"/>
    </source>
</evidence>
<feature type="signal peptide" evidence="5">
    <location>
        <begin position="1"/>
        <end position="21"/>
    </location>
</feature>
<dbReference type="OrthoDB" id="7067274at2"/>
<comment type="subcellular location">
    <subcellularLocation>
        <location evidence="1">Periplasm</location>
    </subcellularLocation>
</comment>
<evidence type="ECO:0000256" key="1">
    <source>
        <dbReference type="ARBA" id="ARBA00004418"/>
    </source>
</evidence>
<evidence type="ECO:0000256" key="3">
    <source>
        <dbReference type="ARBA" id="ARBA00022729"/>
    </source>
</evidence>
<dbReference type="InterPro" id="IPR038484">
    <property type="entry name" value="MucB/RseB_C_sf"/>
</dbReference>
<dbReference type="Gene3D" id="2.50.20.10">
    <property type="entry name" value="Lipoprotein localisation LolA/LolB/LppX"/>
    <property type="match status" value="1"/>
</dbReference>
<proteinExistence type="inferred from homology"/>
<dbReference type="Proteomes" id="UP000245728">
    <property type="component" value="Chromosome"/>
</dbReference>
<dbReference type="AlphaFoldDB" id="A0A2S2E175"/>
<dbReference type="InterPro" id="IPR005588">
    <property type="entry name" value="MucB_RseB"/>
</dbReference>
<dbReference type="Pfam" id="PF17188">
    <property type="entry name" value="MucB_RseB_C"/>
    <property type="match status" value="1"/>
</dbReference>
<dbReference type="GO" id="GO:0045152">
    <property type="term" value="F:antisigma factor binding"/>
    <property type="evidence" value="ECO:0007669"/>
    <property type="project" value="TreeGrafter"/>
</dbReference>
<dbReference type="Pfam" id="PF03888">
    <property type="entry name" value="MucB_RseB"/>
    <property type="match status" value="1"/>
</dbReference>
<dbReference type="InterPro" id="IPR033434">
    <property type="entry name" value="MucB/RseB_N"/>
</dbReference>
<keyword evidence="3 5" id="KW-0732">Signal</keyword>
<organism evidence="8 9">
    <name type="scientific">Saliniradius amylolyticus</name>
    <dbReference type="NCBI Taxonomy" id="2183582"/>
    <lineage>
        <taxon>Bacteria</taxon>
        <taxon>Pseudomonadati</taxon>
        <taxon>Pseudomonadota</taxon>
        <taxon>Gammaproteobacteria</taxon>
        <taxon>Alteromonadales</taxon>
        <taxon>Alteromonadaceae</taxon>
        <taxon>Saliniradius</taxon>
    </lineage>
</organism>
<dbReference type="EMBL" id="CP029347">
    <property type="protein sequence ID" value="AWL11398.1"/>
    <property type="molecule type" value="Genomic_DNA"/>
</dbReference>
<evidence type="ECO:0000256" key="2">
    <source>
        <dbReference type="ARBA" id="ARBA00008150"/>
    </source>
</evidence>
<reference evidence="8 9" key="1">
    <citation type="submission" date="2018-05" db="EMBL/GenBank/DDBJ databases">
        <title>Salinimonas sp. HMF8227 Genome sequencing and assembly.</title>
        <authorList>
            <person name="Kang H."/>
            <person name="Kang J."/>
            <person name="Cha I."/>
            <person name="Kim H."/>
            <person name="Joh K."/>
        </authorList>
    </citation>
    <scope>NUCLEOTIDE SEQUENCE [LARGE SCALE GENOMIC DNA]</scope>
    <source>
        <strain evidence="8 9">HMF8227</strain>
    </source>
</reference>
<dbReference type="KEGG" id="salh:HMF8227_00903"/>
<dbReference type="RefSeq" id="WP_109339050.1">
    <property type="nucleotide sequence ID" value="NZ_CP029347.1"/>
</dbReference>
<comment type="similarity">
    <text evidence="2">Belongs to the RseB family.</text>
</comment>
<accession>A0A2S2E175</accession>
<dbReference type="PANTHER" id="PTHR38782">
    <property type="match status" value="1"/>
</dbReference>
<evidence type="ECO:0000313" key="8">
    <source>
        <dbReference type="EMBL" id="AWL11398.1"/>
    </source>
</evidence>
<protein>
    <submittedName>
        <fullName evidence="8">Sigma-E factor regulatory protein</fullName>
    </submittedName>
</protein>
<dbReference type="CDD" id="cd16327">
    <property type="entry name" value="RseB"/>
    <property type="match status" value="1"/>
</dbReference>
<sequence length="324" mass="35965">MLKRGALLVILVLSCASVALADTAHSAKAWLEKMSQALHSLNYRISFVQLQENGDFEPYLWRHAVVDGVEMEHLSLQNGPGREVVRIGDRVSYFEPNVPAYSLRSQVINGPLPAEMLRDPTIIQQGYDLVTVGRSRISGRPAQQLRIVSKDKSRYGFNLWLDQQTGLLLRMDMMDPQGRALEQIQVTSLQVSAEPDEYFTRIETAKLPDVIERDVNSGTINRWQINWLPAGMQVVRRDTHQLPLTGALVDYIMLSDGLIDVSVYLQKIQSGSGDDGWLRHSGDTLLSIQQGPLEVTVVGKLPPKTAKAIAESVSLNTAAVSARP</sequence>
<dbReference type="GO" id="GO:0030288">
    <property type="term" value="C:outer membrane-bounded periplasmic space"/>
    <property type="evidence" value="ECO:0007669"/>
    <property type="project" value="TreeGrafter"/>
</dbReference>